<dbReference type="PROSITE" id="PS01359">
    <property type="entry name" value="ZF_PHD_1"/>
    <property type="match status" value="1"/>
</dbReference>
<evidence type="ECO:0000313" key="7">
    <source>
        <dbReference type="EMBL" id="CAD8045923.1"/>
    </source>
</evidence>
<evidence type="ECO:0000256" key="2">
    <source>
        <dbReference type="ARBA" id="ARBA00022771"/>
    </source>
</evidence>
<evidence type="ECO:0000256" key="4">
    <source>
        <dbReference type="PROSITE-ProRule" id="PRU00146"/>
    </source>
</evidence>
<dbReference type="PROSITE" id="PS50016">
    <property type="entry name" value="ZF_PHD_2"/>
    <property type="match status" value="1"/>
</dbReference>
<feature type="domain" description="BAH" evidence="6">
    <location>
        <begin position="85"/>
        <end position="203"/>
    </location>
</feature>
<keyword evidence="1" id="KW-0479">Metal-binding</keyword>
<proteinExistence type="predicted"/>
<dbReference type="Pfam" id="PF01426">
    <property type="entry name" value="BAH"/>
    <property type="match status" value="1"/>
</dbReference>
<dbReference type="SMART" id="SM00249">
    <property type="entry name" value="PHD"/>
    <property type="match status" value="1"/>
</dbReference>
<dbReference type="EMBL" id="CAJJDN010000001">
    <property type="protein sequence ID" value="CAD8045923.1"/>
    <property type="molecule type" value="Genomic_DNA"/>
</dbReference>
<dbReference type="PANTHER" id="PTHR46364">
    <property type="entry name" value="OS08G0421900 PROTEIN"/>
    <property type="match status" value="1"/>
</dbReference>
<dbReference type="Pfam" id="PF00628">
    <property type="entry name" value="PHD"/>
    <property type="match status" value="1"/>
</dbReference>
<evidence type="ECO:0000259" key="6">
    <source>
        <dbReference type="PROSITE" id="PS51038"/>
    </source>
</evidence>
<protein>
    <recommendedName>
        <fullName evidence="9">PHD-type domain-containing protein</fullName>
    </recommendedName>
</protein>
<evidence type="ECO:0000256" key="1">
    <source>
        <dbReference type="ARBA" id="ARBA00022723"/>
    </source>
</evidence>
<dbReference type="AlphaFoldDB" id="A0A8S1JTG2"/>
<dbReference type="PROSITE" id="PS51038">
    <property type="entry name" value="BAH"/>
    <property type="match status" value="1"/>
</dbReference>
<dbReference type="Proteomes" id="UP000692954">
    <property type="component" value="Unassembled WGS sequence"/>
</dbReference>
<evidence type="ECO:0000256" key="3">
    <source>
        <dbReference type="ARBA" id="ARBA00022833"/>
    </source>
</evidence>
<keyword evidence="3" id="KW-0862">Zinc</keyword>
<dbReference type="GO" id="GO:0008270">
    <property type="term" value="F:zinc ion binding"/>
    <property type="evidence" value="ECO:0007669"/>
    <property type="project" value="UniProtKB-KW"/>
</dbReference>
<evidence type="ECO:0008006" key="9">
    <source>
        <dbReference type="Google" id="ProtNLM"/>
    </source>
</evidence>
<accession>A0A8S1JTG2</accession>
<reference evidence="7" key="1">
    <citation type="submission" date="2021-01" db="EMBL/GenBank/DDBJ databases">
        <authorList>
            <consortium name="Genoscope - CEA"/>
            <person name="William W."/>
        </authorList>
    </citation>
    <scope>NUCLEOTIDE SEQUENCE</scope>
</reference>
<dbReference type="GO" id="GO:0003682">
    <property type="term" value="F:chromatin binding"/>
    <property type="evidence" value="ECO:0007669"/>
    <property type="project" value="InterPro"/>
</dbReference>
<evidence type="ECO:0000313" key="8">
    <source>
        <dbReference type="Proteomes" id="UP000692954"/>
    </source>
</evidence>
<comment type="caution">
    <text evidence="7">The sequence shown here is derived from an EMBL/GenBank/DDBJ whole genome shotgun (WGS) entry which is preliminary data.</text>
</comment>
<evidence type="ECO:0000259" key="5">
    <source>
        <dbReference type="PROSITE" id="PS50016"/>
    </source>
</evidence>
<name>A0A8S1JTG2_9CILI</name>
<dbReference type="InterPro" id="IPR019787">
    <property type="entry name" value="Znf_PHD-finger"/>
</dbReference>
<keyword evidence="8" id="KW-1185">Reference proteome</keyword>
<organism evidence="7 8">
    <name type="scientific">Paramecium sonneborni</name>
    <dbReference type="NCBI Taxonomy" id="65129"/>
    <lineage>
        <taxon>Eukaryota</taxon>
        <taxon>Sar</taxon>
        <taxon>Alveolata</taxon>
        <taxon>Ciliophora</taxon>
        <taxon>Intramacronucleata</taxon>
        <taxon>Oligohymenophorea</taxon>
        <taxon>Peniculida</taxon>
        <taxon>Parameciidae</taxon>
        <taxon>Paramecium</taxon>
    </lineage>
</organism>
<feature type="domain" description="PHD-type" evidence="5">
    <location>
        <begin position="205"/>
        <end position="253"/>
    </location>
</feature>
<keyword evidence="2 4" id="KW-0863">Zinc-finger</keyword>
<dbReference type="OrthoDB" id="436852at2759"/>
<gene>
    <name evidence="7" type="ORF">PSON_ATCC_30995.1.T0010353</name>
</gene>
<sequence>MKIDFNSLMREANMDEETEKKLNEIFHSIKLEYDQNQEALKKINKTNDLVGQVRHCQSLSALFYHAKNLENSHKVFKTIKINNLNIKQNSDIVIYTKEDGHCVAKVIEIIGVIRFQQYTPIIKIQWYYSKNNLKKIIQKYLNCIGEKELFLSDHYDFIQPDTIISLAEVLDFKDLDMKNIINDFTFFCRSFYRNKQIIPPIQKWSKHCLCKLPMNPDQQYIQCDICYKWFHQQCLGIKQIQHFAYVCEKCKKQK</sequence>
<dbReference type="InterPro" id="IPR001025">
    <property type="entry name" value="BAH_dom"/>
</dbReference>
<dbReference type="InterPro" id="IPR001965">
    <property type="entry name" value="Znf_PHD"/>
</dbReference>
<dbReference type="InterPro" id="IPR019786">
    <property type="entry name" value="Zinc_finger_PHD-type_CS"/>
</dbReference>